<dbReference type="InterPro" id="IPR032466">
    <property type="entry name" value="Metal_Hydrolase"/>
</dbReference>
<accession>A0A2A7B2J7</accession>
<dbReference type="GO" id="GO:0019748">
    <property type="term" value="P:secondary metabolic process"/>
    <property type="evidence" value="ECO:0007669"/>
    <property type="project" value="TreeGrafter"/>
</dbReference>
<sequence>MQKIDLHLHLSRIPLPRTEQMWVSDPAEMLPHMAELGIQKAVLMSTSENSQPQMPFGSNADNRAIAQADPSHFAWMCNLDPLDLDTIPERLAAYKAEGAVGIGELCINRRLDDPILEKIFAAAGELELPITFHMSPEVGYSYGIVDDPGLPLLERALQKFPKTKFLGHSQIFWIEMSGDAPTEKEARNQWGKGSVAPGGRVPELFAKYPNLYGDLSANSAGQAILRDPAFGLEFLETYADRLFFATDMVNAGMTFPLGAWLDEQTAKGALSTQAYQKICRGNAQRVFGL</sequence>
<dbReference type="PANTHER" id="PTHR21240">
    <property type="entry name" value="2-AMINO-3-CARBOXYLMUCONATE-6-SEMIALDEHYDE DECARBOXYLASE"/>
    <property type="match status" value="1"/>
</dbReference>
<dbReference type="Gene3D" id="3.20.20.140">
    <property type="entry name" value="Metal-dependent hydrolases"/>
    <property type="match status" value="1"/>
</dbReference>
<dbReference type="EMBL" id="NOUV01000026">
    <property type="protein sequence ID" value="PDX85512.1"/>
    <property type="molecule type" value="Genomic_DNA"/>
</dbReference>
<keyword evidence="3" id="KW-0378">Hydrolase</keyword>
<proteinExistence type="predicted"/>
<feature type="domain" description="Amidohydrolase-related" evidence="2">
    <location>
        <begin position="4"/>
        <end position="289"/>
    </location>
</feature>
<evidence type="ECO:0000259" key="2">
    <source>
        <dbReference type="Pfam" id="PF04909"/>
    </source>
</evidence>
<dbReference type="OrthoDB" id="9771932at2"/>
<dbReference type="SUPFAM" id="SSF51556">
    <property type="entry name" value="Metallo-dependent hydrolases"/>
    <property type="match status" value="1"/>
</dbReference>
<dbReference type="CDD" id="cd01292">
    <property type="entry name" value="metallo-dependent_hydrolases"/>
    <property type="match status" value="1"/>
</dbReference>
<protein>
    <submittedName>
        <fullName evidence="3">Amidohydrolase</fullName>
    </submittedName>
</protein>
<evidence type="ECO:0000313" key="4">
    <source>
        <dbReference type="Proteomes" id="UP000220904"/>
    </source>
</evidence>
<gene>
    <name evidence="3" type="ORF">CHR60_14640</name>
</gene>
<comment type="caution">
    <text evidence="3">The sequence shown here is derived from an EMBL/GenBank/DDBJ whole genome shotgun (WGS) entry which is preliminary data.</text>
</comment>
<dbReference type="GO" id="GO:0005737">
    <property type="term" value="C:cytoplasm"/>
    <property type="evidence" value="ECO:0007669"/>
    <property type="project" value="TreeGrafter"/>
</dbReference>
<dbReference type="InterPro" id="IPR032465">
    <property type="entry name" value="ACMSD"/>
</dbReference>
<dbReference type="Proteomes" id="UP000220904">
    <property type="component" value="Unassembled WGS sequence"/>
</dbReference>
<name>A0A2A7B2J7_9FIRM</name>
<organism evidence="3 4">
    <name type="scientific">Faecalibacterium prausnitzii</name>
    <dbReference type="NCBI Taxonomy" id="853"/>
    <lineage>
        <taxon>Bacteria</taxon>
        <taxon>Bacillati</taxon>
        <taxon>Bacillota</taxon>
        <taxon>Clostridia</taxon>
        <taxon>Eubacteriales</taxon>
        <taxon>Oscillospiraceae</taxon>
        <taxon>Faecalibacterium</taxon>
    </lineage>
</organism>
<dbReference type="GO" id="GO:0016831">
    <property type="term" value="F:carboxy-lyase activity"/>
    <property type="evidence" value="ECO:0007669"/>
    <property type="project" value="InterPro"/>
</dbReference>
<dbReference type="PANTHER" id="PTHR21240:SF28">
    <property type="entry name" value="ISO-OROTATE DECARBOXYLASE (EUROFUNG)"/>
    <property type="match status" value="1"/>
</dbReference>
<evidence type="ECO:0000256" key="1">
    <source>
        <dbReference type="ARBA" id="ARBA00023239"/>
    </source>
</evidence>
<dbReference type="Pfam" id="PF04909">
    <property type="entry name" value="Amidohydro_2"/>
    <property type="match status" value="1"/>
</dbReference>
<evidence type="ECO:0000313" key="3">
    <source>
        <dbReference type="EMBL" id="PDX85512.1"/>
    </source>
</evidence>
<keyword evidence="1" id="KW-0456">Lyase</keyword>
<dbReference type="AlphaFoldDB" id="A0A2A7B2J7"/>
<reference evidence="3 4" key="1">
    <citation type="journal article" date="2017" name="Front. Microbiol.">
        <title>New Insights into the Diversity of the Genus Faecalibacterium.</title>
        <authorList>
            <person name="Benevides L."/>
            <person name="Burman S."/>
            <person name="Martin R."/>
            <person name="Robert V."/>
            <person name="Thomas M."/>
            <person name="Miquel S."/>
            <person name="Chain F."/>
            <person name="Sokol H."/>
            <person name="Bermudez-Humaran L.G."/>
            <person name="Morrison M."/>
            <person name="Langella P."/>
            <person name="Azevedo V.A."/>
            <person name="Chatel J.M."/>
            <person name="Soares S."/>
        </authorList>
    </citation>
    <scope>NUCLEOTIDE SEQUENCE [LARGE SCALE GENOMIC DNA]</scope>
    <source>
        <strain evidence="3 4">AHMP21</strain>
    </source>
</reference>
<dbReference type="GO" id="GO:0016787">
    <property type="term" value="F:hydrolase activity"/>
    <property type="evidence" value="ECO:0007669"/>
    <property type="project" value="UniProtKB-KW"/>
</dbReference>
<dbReference type="InterPro" id="IPR006680">
    <property type="entry name" value="Amidohydro-rel"/>
</dbReference>